<proteinExistence type="predicted"/>
<evidence type="ECO:0000313" key="1">
    <source>
        <dbReference type="EMBL" id="EKE77798.1"/>
    </source>
</evidence>
<dbReference type="AlphaFoldDB" id="K2JR41"/>
<name>K2JR41_9GAMM</name>
<dbReference type="RefSeq" id="WP_008482052.1">
    <property type="nucleotide sequence ID" value="NZ_AMRI01000001.1"/>
</dbReference>
<protein>
    <recommendedName>
        <fullName evidence="3">Lipoprotein</fullName>
    </recommendedName>
</protein>
<gene>
    <name evidence="1" type="ORF">B3C1_00020</name>
</gene>
<sequence>MNTKRVMLILFWLLMIAGCNSQGVEEYMKSDMLIDEHFWGELKKNFPNEDLSDEAILKMAEDSLLASAQIGWTFIESDLAELAGGQVLISINDDKSRPILSISSSGMPYEIGILLPLEKENAIYTRKVNEPDFKMAALSDVNIEVPKAILTQLAGEVFAAHLKESGEL</sequence>
<dbReference type="Proteomes" id="UP000006755">
    <property type="component" value="Unassembled WGS sequence"/>
</dbReference>
<keyword evidence="2" id="KW-1185">Reference proteome</keyword>
<reference evidence="1 2" key="1">
    <citation type="journal article" date="2012" name="J. Bacteriol.">
        <title>Genome Sequence of Gallaecimonas xiamenensis Type Strain 3-C-1.</title>
        <authorList>
            <person name="Lai Q."/>
            <person name="Wang L."/>
            <person name="Wang W."/>
            <person name="Shao Z."/>
        </authorList>
    </citation>
    <scope>NUCLEOTIDE SEQUENCE [LARGE SCALE GENOMIC DNA]</scope>
    <source>
        <strain evidence="1 2">3-C-1</strain>
    </source>
</reference>
<accession>K2JR41</accession>
<dbReference type="PROSITE" id="PS51257">
    <property type="entry name" value="PROKAR_LIPOPROTEIN"/>
    <property type="match status" value="1"/>
</dbReference>
<comment type="caution">
    <text evidence="1">The sequence shown here is derived from an EMBL/GenBank/DDBJ whole genome shotgun (WGS) entry which is preliminary data.</text>
</comment>
<dbReference type="EMBL" id="AMRI01000001">
    <property type="protein sequence ID" value="EKE77798.1"/>
    <property type="molecule type" value="Genomic_DNA"/>
</dbReference>
<evidence type="ECO:0008006" key="3">
    <source>
        <dbReference type="Google" id="ProtNLM"/>
    </source>
</evidence>
<organism evidence="1 2">
    <name type="scientific">Gallaecimonas xiamenensis 3-C-1</name>
    <dbReference type="NCBI Taxonomy" id="745411"/>
    <lineage>
        <taxon>Bacteria</taxon>
        <taxon>Pseudomonadati</taxon>
        <taxon>Pseudomonadota</taxon>
        <taxon>Gammaproteobacteria</taxon>
        <taxon>Enterobacterales</taxon>
        <taxon>Gallaecimonadaceae</taxon>
        <taxon>Gallaecimonas</taxon>
    </lineage>
</organism>
<evidence type="ECO:0000313" key="2">
    <source>
        <dbReference type="Proteomes" id="UP000006755"/>
    </source>
</evidence>